<evidence type="ECO:0000313" key="2">
    <source>
        <dbReference type="Proteomes" id="UP000326169"/>
    </source>
</evidence>
<dbReference type="Proteomes" id="UP000326169">
    <property type="component" value="Unassembled WGS sequence"/>
</dbReference>
<sequence>MIVMTTSTKTYINPDGSLAELPLSTKFGNIELRQIYHLAQTKNWEPETLESRIDRALSMVDANWGNPKEQLLLELVRQGRADQIDGIEYWTAQIDETRAAGICLDPVTLTLEVMVIDLQWFTPIHREQVRTLSRLCQLTSSSCYDSESGSKYWSL</sequence>
<keyword evidence="2" id="KW-1185">Reference proteome</keyword>
<gene>
    <name evidence="1" type="ORF">NIES46_36960</name>
</gene>
<accession>A0A5M3TC75</accession>
<reference evidence="1 2" key="1">
    <citation type="journal article" date="2019" name="J Genomics">
        <title>The Draft Genome of a Hydrogen-producing Cyanobacterium, Arthrospira platensis NIES-46.</title>
        <authorList>
            <person name="Suzuki S."/>
            <person name="Yamaguchi H."/>
            <person name="Kawachi M."/>
        </authorList>
    </citation>
    <scope>NUCLEOTIDE SEQUENCE [LARGE SCALE GENOMIC DNA]</scope>
    <source>
        <strain evidence="1 2">NIES-46</strain>
    </source>
</reference>
<proteinExistence type="predicted"/>
<comment type="caution">
    <text evidence="1">The sequence shown here is derived from an EMBL/GenBank/DDBJ whole genome shotgun (WGS) entry which is preliminary data.</text>
</comment>
<dbReference type="EMBL" id="BIMW01000144">
    <property type="protein sequence ID" value="GCE95630.1"/>
    <property type="molecule type" value="Genomic_DNA"/>
</dbReference>
<evidence type="ECO:0000313" key="1">
    <source>
        <dbReference type="EMBL" id="GCE95630.1"/>
    </source>
</evidence>
<organism evidence="1 2">
    <name type="scientific">Limnospira platensis NIES-46</name>
    <dbReference type="NCBI Taxonomy" id="1236695"/>
    <lineage>
        <taxon>Bacteria</taxon>
        <taxon>Bacillati</taxon>
        <taxon>Cyanobacteriota</taxon>
        <taxon>Cyanophyceae</taxon>
        <taxon>Oscillatoriophycideae</taxon>
        <taxon>Oscillatoriales</taxon>
        <taxon>Sirenicapillariaceae</taxon>
        <taxon>Limnospira</taxon>
    </lineage>
</organism>
<name>A0A5M3TC75_LIMPL</name>
<protein>
    <submittedName>
        <fullName evidence="1">Uncharacterized protein</fullName>
    </submittedName>
</protein>